<evidence type="ECO:0000313" key="3">
    <source>
        <dbReference type="Proteomes" id="UP001162741"/>
    </source>
</evidence>
<dbReference type="Proteomes" id="UP001162741">
    <property type="component" value="Chromosome"/>
</dbReference>
<reference evidence="2" key="1">
    <citation type="submission" date="2022-10" db="EMBL/GenBank/DDBJ databases">
        <title>Chitinophaga sp. nov., isolated from soil.</title>
        <authorList>
            <person name="Jeon C.O."/>
        </authorList>
    </citation>
    <scope>NUCLEOTIDE SEQUENCE</scope>
    <source>
        <strain evidence="2">R8</strain>
    </source>
</reference>
<dbReference type="EMBL" id="CP107006">
    <property type="protein sequence ID" value="UYQ92703.1"/>
    <property type="molecule type" value="Genomic_DNA"/>
</dbReference>
<evidence type="ECO:0000313" key="2">
    <source>
        <dbReference type="EMBL" id="UYQ92703.1"/>
    </source>
</evidence>
<accession>A0ABY6IZ67</accession>
<protein>
    <submittedName>
        <fullName evidence="2">Lmo0937 family membrane protein</fullName>
    </submittedName>
</protein>
<feature type="transmembrane region" description="Helical" evidence="1">
    <location>
        <begin position="5"/>
        <end position="22"/>
    </location>
</feature>
<dbReference type="InterPro" id="IPR043727">
    <property type="entry name" value="Lmo0937-like"/>
</dbReference>
<evidence type="ECO:0000256" key="1">
    <source>
        <dbReference type="SAM" id="Phobius"/>
    </source>
</evidence>
<sequence length="51" mass="5515">MSGLLYLIAVILIIGWLLGVFVYSTTGLIHALLVLAIIAILINIIRGRNPV</sequence>
<organism evidence="2 3">
    <name type="scientific">Chitinophaga horti</name>
    <dbReference type="NCBI Taxonomy" id="2920382"/>
    <lineage>
        <taxon>Bacteria</taxon>
        <taxon>Pseudomonadati</taxon>
        <taxon>Bacteroidota</taxon>
        <taxon>Chitinophagia</taxon>
        <taxon>Chitinophagales</taxon>
        <taxon>Chitinophagaceae</taxon>
        <taxon>Chitinophaga</taxon>
    </lineage>
</organism>
<keyword evidence="1" id="KW-0812">Transmembrane</keyword>
<keyword evidence="1" id="KW-0472">Membrane</keyword>
<dbReference type="NCBIfam" id="NF033488">
    <property type="entry name" value="lmo0937_fam_TM"/>
    <property type="match status" value="1"/>
</dbReference>
<name>A0ABY6IZ67_9BACT</name>
<feature type="transmembrane region" description="Helical" evidence="1">
    <location>
        <begin position="28"/>
        <end position="45"/>
    </location>
</feature>
<dbReference type="Pfam" id="PF18919">
    <property type="entry name" value="DUF5670"/>
    <property type="match status" value="1"/>
</dbReference>
<proteinExistence type="predicted"/>
<dbReference type="RefSeq" id="WP_244836269.1">
    <property type="nucleotide sequence ID" value="NZ_CP107006.1"/>
</dbReference>
<keyword evidence="3" id="KW-1185">Reference proteome</keyword>
<gene>
    <name evidence="2" type="ORF">MKQ68_21730</name>
</gene>
<keyword evidence="1" id="KW-1133">Transmembrane helix</keyword>